<dbReference type="Pfam" id="PF00916">
    <property type="entry name" value="Sulfate_transp"/>
    <property type="match status" value="1"/>
</dbReference>
<feature type="region of interest" description="Disordered" evidence="5">
    <location>
        <begin position="1"/>
        <end position="28"/>
    </location>
</feature>
<keyword evidence="2" id="KW-0812">Transmembrane</keyword>
<gene>
    <name evidence="7" type="ordered locus">BTH_I1051</name>
</gene>
<dbReference type="HOGENOM" id="CLU_003182_11_1_4"/>
<evidence type="ECO:0000313" key="8">
    <source>
        <dbReference type="Proteomes" id="UP000001930"/>
    </source>
</evidence>
<organism evidence="7 8">
    <name type="scientific">Burkholderia thailandensis (strain ATCC 700388 / DSM 13276 / CCUG 48851 / CIP 106301 / E264)</name>
    <dbReference type="NCBI Taxonomy" id="271848"/>
    <lineage>
        <taxon>Bacteria</taxon>
        <taxon>Pseudomonadati</taxon>
        <taxon>Pseudomonadota</taxon>
        <taxon>Betaproteobacteria</taxon>
        <taxon>Burkholderiales</taxon>
        <taxon>Burkholderiaceae</taxon>
        <taxon>Burkholderia</taxon>
        <taxon>pseudomallei group</taxon>
    </lineage>
</organism>
<keyword evidence="8" id="KW-1185">Reference proteome</keyword>
<evidence type="ECO:0000256" key="2">
    <source>
        <dbReference type="ARBA" id="ARBA00022692"/>
    </source>
</evidence>
<evidence type="ECO:0000313" key="7">
    <source>
        <dbReference type="EMBL" id="ABC39372.1"/>
    </source>
</evidence>
<dbReference type="Proteomes" id="UP000001930">
    <property type="component" value="Chromosome I"/>
</dbReference>
<dbReference type="GO" id="GO:0016020">
    <property type="term" value="C:membrane"/>
    <property type="evidence" value="ECO:0007669"/>
    <property type="project" value="UniProtKB-SubCell"/>
</dbReference>
<evidence type="ECO:0000256" key="1">
    <source>
        <dbReference type="ARBA" id="ARBA00004141"/>
    </source>
</evidence>
<name>Q2SZP4_BURTA</name>
<evidence type="ECO:0000256" key="3">
    <source>
        <dbReference type="ARBA" id="ARBA00022989"/>
    </source>
</evidence>
<keyword evidence="4" id="KW-0472">Membrane</keyword>
<dbReference type="KEGG" id="bte:BTH_I1051"/>
<protein>
    <submittedName>
        <fullName evidence="7">Sulfate transporter, putative</fullName>
    </submittedName>
</protein>
<evidence type="ECO:0000256" key="4">
    <source>
        <dbReference type="ARBA" id="ARBA00023136"/>
    </source>
</evidence>
<keyword evidence="3" id="KW-1133">Transmembrane helix</keyword>
<sequence>MRRPFRRRKPNARKPRPPDRPVPPPPKVSTRFSPITMKNLRASFSTFPRDFVAGIVVFLVALPLCLGIANASGVEPFAGLVAGIIGGLVVAVLSGSPLSVSGPAAGLVVIVVDGIAQLGSFQTFLLAVLLSGVIQFGFGLLKAGRFAAYVPSPVIKGMLAAIGILLIVKQVPFALGLSGDGDAPGHAIFASGAIAIASLALLAAWDTRAMRRFAFVRLVPAPLAVVILGIGATVLLGFVAPNLAPPAEHRVALPELASFAALGDALKTSDLGPNFSYLLSPDVWRIALTLAVVGSLETLLSLEAVEQIDPKRRPSQPNRELKAQGVGNLISGAIGGLPITSVIVRSSVNVNAGAQSRMSAIVHGVMLVVSVFALTGLLNLIPLASLAAILIHTGFKLAKPALFTSVAKQGPGAFLPFAATIAGVLAIDLLAGIALGLACSVFAVACANLRSPATLAQHDDHYLLSFRKDVSFLGKVQIKHHLAQIPDRAVVIIDATRADYIDHDVREMIDAFVAEAPLREITVDYRRQVHHERGAGLRWFFRSPTAQ</sequence>
<evidence type="ECO:0000256" key="5">
    <source>
        <dbReference type="SAM" id="MobiDB-lite"/>
    </source>
</evidence>
<dbReference type="PANTHER" id="PTHR11814">
    <property type="entry name" value="SULFATE TRANSPORTER"/>
    <property type="match status" value="1"/>
</dbReference>
<dbReference type="EMBL" id="CP000086">
    <property type="protein sequence ID" value="ABC39372.1"/>
    <property type="molecule type" value="Genomic_DNA"/>
</dbReference>
<reference evidence="7 8" key="1">
    <citation type="journal article" date="2005" name="BMC Genomics">
        <title>Bacterial genome adaptation to niches: divergence of the potential virulence genes in three Burkholderia species of different survival strategies.</title>
        <authorList>
            <person name="Kim H.S."/>
            <person name="Schell M.A."/>
            <person name="Yu Y."/>
            <person name="Ulrich R.L."/>
            <person name="Sarria S.H."/>
            <person name="Nierman W.C."/>
            <person name="DeShazer D."/>
        </authorList>
    </citation>
    <scope>NUCLEOTIDE SEQUENCE [LARGE SCALE GENOMIC DNA]</scope>
    <source>
        <strain evidence="8">ATCC 700388 / DSM 13276 / CCUG 48851 / CIP 106301 / E264</strain>
    </source>
</reference>
<evidence type="ECO:0000259" key="6">
    <source>
        <dbReference type="Pfam" id="PF00916"/>
    </source>
</evidence>
<dbReference type="InterPro" id="IPR011547">
    <property type="entry name" value="SLC26A/SulP_dom"/>
</dbReference>
<feature type="compositionally biased region" description="Basic residues" evidence="5">
    <location>
        <begin position="1"/>
        <end position="15"/>
    </location>
</feature>
<proteinExistence type="predicted"/>
<accession>Q2SZP4</accession>
<dbReference type="InterPro" id="IPR001902">
    <property type="entry name" value="SLC26A/SulP_fam"/>
</dbReference>
<comment type="subcellular location">
    <subcellularLocation>
        <location evidence="1">Membrane</location>
        <topology evidence="1">Multi-pass membrane protein</topology>
    </subcellularLocation>
</comment>
<dbReference type="AlphaFoldDB" id="Q2SZP4"/>
<feature type="domain" description="SLC26A/SulP transporter" evidence="6">
    <location>
        <begin position="48"/>
        <end position="405"/>
    </location>
</feature>
<dbReference type="GO" id="GO:0055085">
    <property type="term" value="P:transmembrane transport"/>
    <property type="evidence" value="ECO:0007669"/>
    <property type="project" value="InterPro"/>
</dbReference>